<proteinExistence type="inferred from homology"/>
<dbReference type="InterPro" id="IPR036186">
    <property type="entry name" value="Serpin_sf"/>
</dbReference>
<dbReference type="InterPro" id="IPR042185">
    <property type="entry name" value="Serpin_sf_2"/>
</dbReference>
<dbReference type="GO" id="GO:0005615">
    <property type="term" value="C:extracellular space"/>
    <property type="evidence" value="ECO:0007669"/>
    <property type="project" value="InterPro"/>
</dbReference>
<dbReference type="WBParaSite" id="maker-E.canG7_contigs_6109-snap-gene-0.31-mRNA-1">
    <property type="protein sequence ID" value="maker-E.canG7_contigs_6109-snap-gene-0.31-mRNA-1"/>
    <property type="gene ID" value="EcG7_05030"/>
</dbReference>
<name>A0A915EZM0_9CEST</name>
<dbReference type="InterPro" id="IPR000215">
    <property type="entry name" value="Serpin_fam"/>
</dbReference>
<dbReference type="GO" id="GO:0004867">
    <property type="term" value="F:serine-type endopeptidase inhibitor activity"/>
    <property type="evidence" value="ECO:0007669"/>
    <property type="project" value="InterPro"/>
</dbReference>
<dbReference type="PANTHER" id="PTHR11461">
    <property type="entry name" value="SERINE PROTEASE INHIBITOR, SERPIN"/>
    <property type="match status" value="1"/>
</dbReference>
<evidence type="ECO:0000256" key="2">
    <source>
        <dbReference type="RuleBase" id="RU000411"/>
    </source>
</evidence>
<dbReference type="Proteomes" id="UP000887562">
    <property type="component" value="Unplaced"/>
</dbReference>
<protein>
    <submittedName>
        <fullName evidence="5">Serpin domain-containing protein</fullName>
    </submittedName>
</protein>
<organism evidence="4 5">
    <name type="scientific">Echinococcus canadensis</name>
    <dbReference type="NCBI Taxonomy" id="519352"/>
    <lineage>
        <taxon>Eukaryota</taxon>
        <taxon>Metazoa</taxon>
        <taxon>Spiralia</taxon>
        <taxon>Lophotrochozoa</taxon>
        <taxon>Platyhelminthes</taxon>
        <taxon>Cestoda</taxon>
        <taxon>Eucestoda</taxon>
        <taxon>Cyclophyllidea</taxon>
        <taxon>Taeniidae</taxon>
        <taxon>Echinococcus</taxon>
        <taxon>Echinococcus canadensis group</taxon>
    </lineage>
</organism>
<dbReference type="PROSITE" id="PS00284">
    <property type="entry name" value="SERPIN"/>
    <property type="match status" value="2"/>
</dbReference>
<feature type="domain" description="Serpin" evidence="3">
    <location>
        <begin position="2"/>
        <end position="364"/>
    </location>
</feature>
<comment type="similarity">
    <text evidence="1 2">Belongs to the serpin family.</text>
</comment>
<dbReference type="SMART" id="SM00093">
    <property type="entry name" value="SERPIN"/>
    <property type="match status" value="2"/>
</dbReference>
<dbReference type="InterPro" id="IPR023795">
    <property type="entry name" value="Serpin_CS"/>
</dbReference>
<dbReference type="PANTHER" id="PTHR11461:SF211">
    <property type="entry name" value="GH10112P-RELATED"/>
    <property type="match status" value="1"/>
</dbReference>
<dbReference type="AlphaFoldDB" id="A0A915EZM0"/>
<keyword evidence="4" id="KW-1185">Reference proteome</keyword>
<dbReference type="Gene3D" id="3.30.497.10">
    <property type="entry name" value="Antithrombin, subunit I, domain 2"/>
    <property type="match status" value="2"/>
</dbReference>
<evidence type="ECO:0000256" key="1">
    <source>
        <dbReference type="ARBA" id="ARBA00009500"/>
    </source>
</evidence>
<sequence length="764" mass="83831">MSPLSVYSALSLALAGSGSETREELVSVLGLAPGKDIDTIVKSLGEDLQAVADGDAKKTLVEANGVFIQAGGRIRETYTSVVSKHLKADMKQVTALFPADKVVFQLDFGGDCEGSRVSINRWIAEKTREKIKDLLAQGSITPMTHVVLVNAVYFKGVWKCKFEKSKTDRNGVFHSLESGDVRVSMMTQKASYPMADFVDLEVRALKVPFETHEMVIVLPEKNDGLPNLLKQLSANGKHLEEMLTSDQYFDTEVVLKLPKFSLGGHNMKLKEPLHKMGLKSAFDAERADFSGITNDRSLAVSDVYHQAVIDVDEEGAEAAAATAMPMMVRCMPAPPVDFFVDHPFIFFIVTKTGIPVFMGHVVNPECNRDLICEDTLALADYFRSAKFGVVEGRSNFFMSPLSVYSALSLALAGSGSETREELVSVLGLAPGKDIDTIVKSLGEDLQAVADGDAKKTLVEANGVFIQAGGRIRETYTSVVSKHLKADMKQVTALFPADKVVFQLDFGGDCEGSRVSINRWIAEKTREKIKDLLAQGSITPMTHVVLVNAVYFKGVWKCKFEKSKTDRNGVFHSLESGDVRVSMMTQKASYPMADFVDLEVRALKVPFETHEMVIVLPEKNDGLPNLLKQLSANGKHLEEMLTSDQYFDTEVVLKLPKFSLGGHNMKLKEPLHKMGLKSAFDAERADFSGITNDRSLAVSDVYHQAVIDVDEEGAEAAAATAMPMMVLCMPAPPVDFFVDHPFIFFIVTKTGIPVFMGHVVNPECK</sequence>
<dbReference type="InterPro" id="IPR042178">
    <property type="entry name" value="Serpin_sf_1"/>
</dbReference>
<dbReference type="Pfam" id="PF00079">
    <property type="entry name" value="Serpin"/>
    <property type="match status" value="2"/>
</dbReference>
<accession>A0A915EZM0</accession>
<evidence type="ECO:0000313" key="5">
    <source>
        <dbReference type="WBParaSite" id="maker-E.canG7_contigs_6109-snap-gene-0.31-mRNA-1"/>
    </source>
</evidence>
<evidence type="ECO:0000313" key="4">
    <source>
        <dbReference type="Proteomes" id="UP000887562"/>
    </source>
</evidence>
<evidence type="ECO:0000259" key="3">
    <source>
        <dbReference type="SMART" id="SM00093"/>
    </source>
</evidence>
<reference evidence="5" key="1">
    <citation type="submission" date="2022-11" db="UniProtKB">
        <authorList>
            <consortium name="WormBaseParasite"/>
        </authorList>
    </citation>
    <scope>IDENTIFICATION</scope>
</reference>
<dbReference type="SUPFAM" id="SSF56574">
    <property type="entry name" value="Serpins"/>
    <property type="match status" value="2"/>
</dbReference>
<dbReference type="InterPro" id="IPR023796">
    <property type="entry name" value="Serpin_dom"/>
</dbReference>
<feature type="domain" description="Serpin" evidence="3">
    <location>
        <begin position="382"/>
        <end position="761"/>
    </location>
</feature>
<dbReference type="Gene3D" id="2.30.39.10">
    <property type="entry name" value="Alpha-1-antitrypsin, domain 1"/>
    <property type="match status" value="2"/>
</dbReference>